<dbReference type="VEuPathDB" id="PlasmoDB:POWCR01_120048600"/>
<evidence type="ECO:0000256" key="3">
    <source>
        <dbReference type="ARBA" id="ARBA00023015"/>
    </source>
</evidence>
<dbReference type="GO" id="GO:0000978">
    <property type="term" value="F:RNA polymerase II cis-regulatory region sequence-specific DNA binding"/>
    <property type="evidence" value="ECO:0007669"/>
    <property type="project" value="TreeGrafter"/>
</dbReference>
<dbReference type="Pfam" id="PF12251">
    <property type="entry name" value="SNAPC3"/>
    <property type="match status" value="1"/>
</dbReference>
<name>A0A1C3KW01_PLAOA</name>
<evidence type="ECO:0000256" key="2">
    <source>
        <dbReference type="ARBA" id="ARBA00010410"/>
    </source>
</evidence>
<dbReference type="EMBL" id="LT594516">
    <property type="protein sequence ID" value="SBT78326.1"/>
    <property type="molecule type" value="Genomic_DNA"/>
</dbReference>
<evidence type="ECO:0000256" key="6">
    <source>
        <dbReference type="ARBA" id="ARBA00023242"/>
    </source>
</evidence>
<evidence type="ECO:0000256" key="7">
    <source>
        <dbReference type="SAM" id="MobiDB-lite"/>
    </source>
</evidence>
<evidence type="ECO:0000256" key="4">
    <source>
        <dbReference type="ARBA" id="ARBA00023125"/>
    </source>
</evidence>
<feature type="compositionally biased region" description="Acidic residues" evidence="7">
    <location>
        <begin position="205"/>
        <end position="252"/>
    </location>
</feature>
<dbReference type="GO" id="GO:0042796">
    <property type="term" value="P:snRNA transcription by RNA polymerase III"/>
    <property type="evidence" value="ECO:0007669"/>
    <property type="project" value="TreeGrafter"/>
</dbReference>
<dbReference type="VEuPathDB" id="PlasmoDB:PocGH01_12054000"/>
<dbReference type="PANTHER" id="PTHR13421:SF16">
    <property type="entry name" value="SNRNA-ACTIVATING PROTEIN COMPLEX SUBUNIT 3"/>
    <property type="match status" value="1"/>
</dbReference>
<evidence type="ECO:0000256" key="5">
    <source>
        <dbReference type="ARBA" id="ARBA00023163"/>
    </source>
</evidence>
<evidence type="ECO:0000313" key="8">
    <source>
        <dbReference type="EMBL" id="SBT78326.1"/>
    </source>
</evidence>
<dbReference type="AlphaFoldDB" id="A0A1C3KW01"/>
<protein>
    <submittedName>
        <fullName evidence="8">snRNA-activating protein complex subunit 3, putative</fullName>
    </submittedName>
</protein>
<dbReference type="PANTHER" id="PTHR13421">
    <property type="entry name" value="SNRNA-ACTIVATING PROTEIN COMPLEX SUBUNIT 3"/>
    <property type="match status" value="1"/>
</dbReference>
<feature type="compositionally biased region" description="Polar residues" evidence="7">
    <location>
        <begin position="107"/>
        <end position="137"/>
    </location>
</feature>
<keyword evidence="6" id="KW-0539">Nucleus</keyword>
<keyword evidence="4" id="KW-0238">DNA-binding</keyword>
<feature type="compositionally biased region" description="Basic and acidic residues" evidence="7">
    <location>
        <begin position="253"/>
        <end position="278"/>
    </location>
</feature>
<accession>A0A1C3KW01</accession>
<feature type="region of interest" description="Disordered" evidence="7">
    <location>
        <begin position="33"/>
        <end position="86"/>
    </location>
</feature>
<feature type="region of interest" description="Disordered" evidence="7">
    <location>
        <begin position="99"/>
        <end position="138"/>
    </location>
</feature>
<dbReference type="OrthoDB" id="46583at2759"/>
<feature type="region of interest" description="Disordered" evidence="7">
    <location>
        <begin position="1"/>
        <end position="20"/>
    </location>
</feature>
<evidence type="ECO:0000313" key="9">
    <source>
        <dbReference type="Proteomes" id="UP000243200"/>
    </source>
</evidence>
<feature type="region of interest" description="Disordered" evidence="7">
    <location>
        <begin position="202"/>
        <end position="289"/>
    </location>
</feature>
<dbReference type="GO" id="GO:0001006">
    <property type="term" value="F:RNA polymerase III type 3 promoter sequence-specific DNA binding"/>
    <property type="evidence" value="ECO:0007669"/>
    <property type="project" value="TreeGrafter"/>
</dbReference>
<dbReference type="GO" id="GO:0003681">
    <property type="term" value="F:bent DNA binding"/>
    <property type="evidence" value="ECO:0007669"/>
    <property type="project" value="TreeGrafter"/>
</dbReference>
<organism evidence="8 9">
    <name type="scientific">Plasmodium ovale</name>
    <name type="common">malaria parasite P. ovale</name>
    <dbReference type="NCBI Taxonomy" id="36330"/>
    <lineage>
        <taxon>Eukaryota</taxon>
        <taxon>Sar</taxon>
        <taxon>Alveolata</taxon>
        <taxon>Apicomplexa</taxon>
        <taxon>Aconoidasida</taxon>
        <taxon>Haemosporida</taxon>
        <taxon>Plasmodiidae</taxon>
        <taxon>Plasmodium</taxon>
        <taxon>Plasmodium (Plasmodium)</taxon>
    </lineage>
</organism>
<keyword evidence="3" id="KW-0805">Transcription regulation</keyword>
<keyword evidence="5" id="KW-0804">Transcription</keyword>
<sequence length="641" mass="75086">MAERKYQSFTLPIPHFSPNLIFNPDEYDFYKIKHKEGHKASPNGNKVKKGANESVEGSPKNRNGSDNERGSRSWSGSESGEESENEKVFMRYLKNIGKRDVSKRGDNQGSKSSPCSRDSGKDSSSVAKDQPGGNSNELGVVRKKVHLFEKYPHITIKEELKMEWLYHMVPKSFVTRRVNISAFEEECRRVRERLKVRPCHVRTEVDEEEEEGEEEKEEEGEEEKEEEKEEEEEEEGEEEGEEEKDEEEEEEKEEARKEEARKEEARKEEEEGDNKRDETDDAGEETAARAKSKIYSRLIRVLLSGVRTPSVEEIINHIVYHNCNNWQYKIDMEVLKKVADTEKTRKVLNRTKCYLDWLPKMESNPFSKYEIIAKLKEKTISKTFKLVCDFNNTILKSLYINQNVINIFYTLTEYPTYAKDSLKNLSSETIFIISVSFYHPIRGIKIAEYDILSNQTLAHLTDVFFCFDTSNYGFPKFAGSLYYIDGILYPDLRKKEALDYSTCILNFYKKMKNNDFVRPPYKIPQHKATLRDIEIPLYERCCFLHQGNCEHRVVFTNVRQHNSYRDKEFSQYPLRTFKPNITRKFCTCCHKNEAKKIVLDCYLLKENPSYVCNGCFDLFLLNESGDFVDPSMKHFDYINDV</sequence>
<proteinExistence type="inferred from homology"/>
<dbReference type="GO" id="GO:0005634">
    <property type="term" value="C:nucleus"/>
    <property type="evidence" value="ECO:0007669"/>
    <property type="project" value="UniProtKB-SubCell"/>
</dbReference>
<evidence type="ECO:0000256" key="1">
    <source>
        <dbReference type="ARBA" id="ARBA00004123"/>
    </source>
</evidence>
<dbReference type="GO" id="GO:0042795">
    <property type="term" value="P:snRNA transcription by RNA polymerase II"/>
    <property type="evidence" value="ECO:0007669"/>
    <property type="project" value="TreeGrafter"/>
</dbReference>
<dbReference type="Proteomes" id="UP000243200">
    <property type="component" value="Chromosome 12"/>
</dbReference>
<dbReference type="GO" id="GO:0019185">
    <property type="term" value="C:snRNA-activating protein complex"/>
    <property type="evidence" value="ECO:0007669"/>
    <property type="project" value="TreeGrafter"/>
</dbReference>
<dbReference type="GO" id="GO:0001046">
    <property type="term" value="F:core promoter sequence-specific DNA binding"/>
    <property type="evidence" value="ECO:0007669"/>
    <property type="project" value="TreeGrafter"/>
</dbReference>
<comment type="similarity">
    <text evidence="2">Belongs to the SNAPC3/SRD2 family.</text>
</comment>
<gene>
    <name evidence="8" type="primary">PowCR01_120048600</name>
    <name evidence="8" type="ORF">POWCR01_120048600</name>
</gene>
<dbReference type="InterPro" id="IPR022042">
    <property type="entry name" value="snRNA-activating_su3"/>
</dbReference>
<comment type="subcellular location">
    <subcellularLocation>
        <location evidence="1">Nucleus</location>
    </subcellularLocation>
</comment>
<reference evidence="8 9" key="1">
    <citation type="submission" date="2016-06" db="EMBL/GenBank/DDBJ databases">
        <authorList>
            <consortium name="Pathogen Informatics"/>
        </authorList>
    </citation>
    <scope>NUCLEOTIDE SEQUENCE [LARGE SCALE GENOMIC DNA]</scope>
    <source>
        <strain evidence="8">PowCR01</strain>
    </source>
</reference>